<organism evidence="4 5">
    <name type="scientific">Babesia microti (strain RI)</name>
    <dbReference type="NCBI Taxonomy" id="1133968"/>
    <lineage>
        <taxon>Eukaryota</taxon>
        <taxon>Sar</taxon>
        <taxon>Alveolata</taxon>
        <taxon>Apicomplexa</taxon>
        <taxon>Aconoidasida</taxon>
        <taxon>Piroplasmida</taxon>
        <taxon>Babesiidae</taxon>
        <taxon>Babesia</taxon>
    </lineage>
</organism>
<reference evidence="4 5" key="1">
    <citation type="journal article" date="2012" name="Nucleic Acids Res.">
        <title>Sequencing of the smallest Apicomplexan genome from the human pathogen Babesia microti.</title>
        <authorList>
            <person name="Cornillot E."/>
            <person name="Hadj-Kaddour K."/>
            <person name="Dassouli A."/>
            <person name="Noel B."/>
            <person name="Ranwez V."/>
            <person name="Vacherie B."/>
            <person name="Augagneur Y."/>
            <person name="Bres V."/>
            <person name="Duclos A."/>
            <person name="Randazzo S."/>
            <person name="Carcy B."/>
            <person name="Debierre-Grockiego F."/>
            <person name="Delbecq S."/>
            <person name="Moubri-Menage K."/>
            <person name="Shams-Eldin H."/>
            <person name="Usmani-Brown S."/>
            <person name="Bringaud F."/>
            <person name="Wincker P."/>
            <person name="Vivares C.P."/>
            <person name="Schwarz R.T."/>
            <person name="Schetters T.P."/>
            <person name="Krause P.J."/>
            <person name="Gorenflot A."/>
            <person name="Berry V."/>
            <person name="Barbe V."/>
            <person name="Ben Mamoun C."/>
        </authorList>
    </citation>
    <scope>NUCLEOTIDE SEQUENCE [LARGE SCALE GENOMIC DNA]</scope>
    <source>
        <strain evidence="4 5">RI</strain>
    </source>
</reference>
<feature type="compositionally biased region" description="Polar residues" evidence="2">
    <location>
        <begin position="7"/>
        <end position="21"/>
    </location>
</feature>
<accession>I7I7V9</accession>
<dbReference type="PROSITE" id="PS51444">
    <property type="entry name" value="FH2"/>
    <property type="match status" value="1"/>
</dbReference>
<dbReference type="OMA" id="WPPSYKR"/>
<dbReference type="InterPro" id="IPR042201">
    <property type="entry name" value="FH2_Formin_sf"/>
</dbReference>
<reference evidence="4 5" key="2">
    <citation type="journal article" date="2013" name="PLoS ONE">
        <title>Whole genome mapping and re-organization of the nuclear and mitochondrial genomes of Babesia microti isolates.</title>
        <authorList>
            <person name="Cornillot E."/>
            <person name="Dassouli A."/>
            <person name="Garg A."/>
            <person name="Pachikara N."/>
            <person name="Randazzo S."/>
            <person name="Depoix D."/>
            <person name="Carcy B."/>
            <person name="Delbecq S."/>
            <person name="Frutos R."/>
            <person name="Silva J.C."/>
            <person name="Sutton R."/>
            <person name="Krause P.J."/>
            <person name="Mamoun C.B."/>
        </authorList>
    </citation>
    <scope>NUCLEOTIDE SEQUENCE [LARGE SCALE GENOMIC DNA]</scope>
    <source>
        <strain evidence="4 5">RI</strain>
    </source>
</reference>
<gene>
    <name evidence="4" type="ORF">BMR1_01G01085</name>
</gene>
<feature type="region of interest" description="Disordered" evidence="2">
    <location>
        <begin position="1"/>
        <end position="63"/>
    </location>
</feature>
<dbReference type="GeneID" id="24423295"/>
<dbReference type="Pfam" id="PF02181">
    <property type="entry name" value="FH2"/>
    <property type="match status" value="1"/>
</dbReference>
<feature type="compositionally biased region" description="Basic residues" evidence="2">
    <location>
        <begin position="1096"/>
        <end position="1105"/>
    </location>
</feature>
<dbReference type="Proteomes" id="UP000002899">
    <property type="component" value="Chromosome I"/>
</dbReference>
<dbReference type="PANTHER" id="PTHR45733:SF8">
    <property type="entry name" value="FORMIN-J"/>
    <property type="match status" value="1"/>
</dbReference>
<feature type="compositionally biased region" description="Low complexity" evidence="2">
    <location>
        <begin position="1106"/>
        <end position="1121"/>
    </location>
</feature>
<evidence type="ECO:0000256" key="2">
    <source>
        <dbReference type="SAM" id="MobiDB-lite"/>
    </source>
</evidence>
<feature type="compositionally biased region" description="Polar residues" evidence="2">
    <location>
        <begin position="43"/>
        <end position="53"/>
    </location>
</feature>
<name>I7I7V9_BABMR</name>
<reference evidence="4 5" key="3">
    <citation type="journal article" date="2016" name="Sci. Rep.">
        <title>Genome-wide diversity and gene expression profiling of Babesia microti isolates identify polymorphic genes that mediate host-pathogen interactions.</title>
        <authorList>
            <person name="Silva J.C."/>
            <person name="Cornillot E."/>
            <person name="McCracken C."/>
            <person name="Usmani-Brown S."/>
            <person name="Dwivedi A."/>
            <person name="Ifeonu O.O."/>
            <person name="Crabtree J."/>
            <person name="Gotia H.T."/>
            <person name="Virji A.Z."/>
            <person name="Reynes C."/>
            <person name="Colinge J."/>
            <person name="Kumar V."/>
            <person name="Lawres L."/>
            <person name="Pazzi J.E."/>
            <person name="Pablo J.V."/>
            <person name="Hung C."/>
            <person name="Brancato J."/>
            <person name="Kumari P."/>
            <person name="Orvis J."/>
            <person name="Tretina K."/>
            <person name="Chibucos M."/>
            <person name="Ott S."/>
            <person name="Sadzewicz L."/>
            <person name="Sengamalay N."/>
            <person name="Shetty A.C."/>
            <person name="Su Q."/>
            <person name="Tallon L."/>
            <person name="Fraser C.M."/>
            <person name="Frutos R."/>
            <person name="Molina D.M."/>
            <person name="Krause P.J."/>
            <person name="Ben Mamoun C."/>
        </authorList>
    </citation>
    <scope>NUCLEOTIDE SEQUENCE [LARGE SCALE GENOMIC DNA]</scope>
    <source>
        <strain evidence="4 5">RI</strain>
    </source>
</reference>
<protein>
    <submittedName>
        <fullName evidence="4">Formin Homology 2 Domain</fullName>
    </submittedName>
</protein>
<evidence type="ECO:0000313" key="4">
    <source>
        <dbReference type="EMBL" id="CCF72683.1"/>
    </source>
</evidence>
<feature type="region of interest" description="Disordered" evidence="2">
    <location>
        <begin position="1062"/>
        <end position="1121"/>
    </location>
</feature>
<evidence type="ECO:0000256" key="1">
    <source>
        <dbReference type="SAM" id="Coils"/>
    </source>
</evidence>
<evidence type="ECO:0000259" key="3">
    <source>
        <dbReference type="PROSITE" id="PS51444"/>
    </source>
</evidence>
<feature type="compositionally biased region" description="Basic and acidic residues" evidence="2">
    <location>
        <begin position="1074"/>
        <end position="1086"/>
    </location>
</feature>
<dbReference type="PANTHER" id="PTHR45733">
    <property type="entry name" value="FORMIN-J"/>
    <property type="match status" value="1"/>
</dbReference>
<feature type="coiled-coil region" evidence="1">
    <location>
        <begin position="902"/>
        <end position="988"/>
    </location>
</feature>
<dbReference type="SMART" id="SM00498">
    <property type="entry name" value="FH2"/>
    <property type="match status" value="1"/>
</dbReference>
<keyword evidence="5" id="KW-1185">Reference proteome</keyword>
<dbReference type="RefSeq" id="XP_012647292.1">
    <property type="nucleotide sequence ID" value="XM_012791838.1"/>
</dbReference>
<dbReference type="VEuPathDB" id="PiroplasmaDB:BMR1_01G01085"/>
<dbReference type="SUPFAM" id="SSF101447">
    <property type="entry name" value="Formin homology 2 domain (FH2 domain)"/>
    <property type="match status" value="1"/>
</dbReference>
<dbReference type="OrthoDB" id="1668162at2759"/>
<feature type="domain" description="FH2" evidence="3">
    <location>
        <begin position="1120"/>
        <end position="1542"/>
    </location>
</feature>
<dbReference type="Gene3D" id="1.20.58.2220">
    <property type="entry name" value="Formin, FH2 domain"/>
    <property type="match status" value="1"/>
</dbReference>
<proteinExistence type="predicted"/>
<sequence>MVGFESINLQSNLYDSDSGESNYDEKNTHQVDYTFSLFPPHSPSSKAEATSQKDPQRSPKKQAYVDKGQNLTFKDVADQYISSCLANAGTSSKQSKLTRYGLNKNFNSNKVKGGINPPIVHRFGSRLLAMRTPWRLRTNEMNGRNNSFEITAFLRVLERISHEYLLDNYMKGEYDVDSSQCDYSNVTYGLDEFFNSVYSKVDYILPKAEGKWAYDMDKSSDGMNSMNIPVSIGGNVYYLKDFGLCTGNNYHQKFAIWDINLDSPSLSDEHGGLFNNQILLFKMHPLGFPCLNYILSFTNSLLFWLKLNEHSHFAVINYASLNYTSLLIMACAALASNNKLSLGDIENAILTSLDWRSKCRSFDPNFKNAAKDGKKCMSMDSLRDSLNQCSGRSPKDDDHYTQKSPEKCLNFFPDLEREEEKRLGVPKMYHTKIAQECDGLYPISLWPPSHRRYLEYFKRIITTPQEKFCEIQIKPFRMEKIFFTDFFQVQAFQTNAPGTKSFTKSLLDSVLRTSDDFFSIEIYELDFYHKMVRSGEFDTPTTPNLYHSQQVPCSYGRYKPLLFPDSECGSPFEPREASGFAPGIRLKCCNHDYNVIGIENYDGSSTDECIPVAIDFLHDREGNTRNLVIAGDVVMCLIGHYKRSTRQILATYSFNTAFVGNDDSCVLELEPVDFDLWNQHNWMIHGYGLRDCMDDFGLKYKNTQNSFINSNGKVTVVLQRLESNVFAQPTKALQFDGSGIGWTKSISKLKTRFLNTSVVSTLASFNPTGGSNMYLPPCVSYQVSTPDKLPYIASPFPSIADYLVSHIVPIGEQSVVFLSDATHVAPEKCLVALKIFQSDYVESLKFVKTYFKDATRTDSVDDAIIDTVKYKSKEAFEDSESNVESGSAIEGGTDTVMVKTSLREFVRKISEAEKEREKLDKFDSDMLKKLERLERLEKELLEKERLEKERLARLEQLEREKKEKEEKMEQLEREKKEALEKAVESKMLVTKVSSSETVPTIVSTIQVPVGGDSKGTIIITHKEGPDVTASVAEAKAAAMAADAKAMAMAADSKAAVIQAVSQSKLAPPAPESKIPPEDKPKAKDVVETTSAPKSKTMMKKGKGKKMMAPPKKLLPIPKPASAAKTKSPFGFKLHWKPITGKKLEDSIFNKMETEDRKGIIDTSIVKRLFSRVKEDGNPKDEGAVKEVKEKKEQAVTVFDHRRAQNLAILLRADYPLDILVEMLEKLRVTGIPNIYKPTSDDQGKIPTALDVDLIAKLKQSCPTSEEAEALNEIEGDPVKMEKLRDIEKRMIPLAKVKMMMQKLRVCEFTATFLNRIEEGINQLNVHLTACNDVLTSTQLPIFMSAVLEWGNFVNHGSFEFVTKGFALSSAARLADFKSLDQSLSSLHYLLVNLCVKFPALSLETMAQRLSSVFEAQRTPTNSVTEIMGEVSSELNFCNNFYKQVQMAEKGVYDPEFVDRLSLILAEGERIFGNLKNHKTHVHDQILRVWDYLGEEWKSQDPLESIFETLWHLLKTVENSFEDIAKKPDKYLIALQCPHEQSKLRNIFVSKGKRTKAKT</sequence>
<dbReference type="KEGG" id="bmic:BMR1_01G01085"/>
<dbReference type="EMBL" id="FO082871">
    <property type="protein sequence ID" value="CCF72683.1"/>
    <property type="molecule type" value="Genomic_DNA"/>
</dbReference>
<keyword evidence="1" id="KW-0175">Coiled coil</keyword>
<dbReference type="InterPro" id="IPR015425">
    <property type="entry name" value="FH2_Formin"/>
</dbReference>
<evidence type="ECO:0000313" key="5">
    <source>
        <dbReference type="Proteomes" id="UP000002899"/>
    </source>
</evidence>
<dbReference type="InterPro" id="IPR051144">
    <property type="entry name" value="Formin_homology_domain"/>
</dbReference>